<feature type="transmembrane region" description="Helical" evidence="1">
    <location>
        <begin position="38"/>
        <end position="55"/>
    </location>
</feature>
<feature type="transmembrane region" description="Helical" evidence="1">
    <location>
        <begin position="119"/>
        <end position="140"/>
    </location>
</feature>
<organism evidence="3 4">
    <name type="scientific">Jhaorihella thermophila</name>
    <dbReference type="NCBI Taxonomy" id="488547"/>
    <lineage>
        <taxon>Bacteria</taxon>
        <taxon>Pseudomonadati</taxon>
        <taxon>Pseudomonadota</taxon>
        <taxon>Alphaproteobacteria</taxon>
        <taxon>Rhodobacterales</taxon>
        <taxon>Paracoccaceae</taxon>
        <taxon>Jhaorihella</taxon>
    </lineage>
</organism>
<keyword evidence="1" id="KW-1133">Transmembrane helix</keyword>
<keyword evidence="1" id="KW-0472">Membrane</keyword>
<gene>
    <name evidence="3" type="ORF">SAMN05421751_102313</name>
</gene>
<proteinExistence type="predicted"/>
<dbReference type="OrthoDB" id="5519430at2"/>
<sequence>MLSDRIFGLVALMVALAYGASATQIQASFMADPVGPRTFPILVGCVAALCALVIILRPDDDPEWPSLRTLGALAFAVAVLVGYAYALGPFGFLLPTAIASGVLSYQIRPRLLPAALTGIRLSAGLFAIFKFILGLGLVALPASFTG</sequence>
<accession>A0A1H5TJD9</accession>
<name>A0A1H5TJD9_9RHOB</name>
<feature type="domain" description="DUF1468" evidence="2">
    <location>
        <begin position="6"/>
        <end position="136"/>
    </location>
</feature>
<dbReference type="EMBL" id="FNVD01000002">
    <property type="protein sequence ID" value="SEF62925.1"/>
    <property type="molecule type" value="Genomic_DNA"/>
</dbReference>
<reference evidence="3 4" key="1">
    <citation type="submission" date="2016-10" db="EMBL/GenBank/DDBJ databases">
        <authorList>
            <person name="de Groot N.N."/>
        </authorList>
    </citation>
    <scope>NUCLEOTIDE SEQUENCE [LARGE SCALE GENOMIC DNA]</scope>
    <source>
        <strain evidence="3 4">DSM 23413</strain>
    </source>
</reference>
<evidence type="ECO:0000256" key="1">
    <source>
        <dbReference type="SAM" id="Phobius"/>
    </source>
</evidence>
<protein>
    <submittedName>
        <fullName evidence="3">Putative tricarboxylic transport membrane protein</fullName>
    </submittedName>
</protein>
<evidence type="ECO:0000313" key="3">
    <source>
        <dbReference type="EMBL" id="SEF62925.1"/>
    </source>
</evidence>
<evidence type="ECO:0000259" key="2">
    <source>
        <dbReference type="Pfam" id="PF07331"/>
    </source>
</evidence>
<dbReference type="InterPro" id="IPR009936">
    <property type="entry name" value="DUF1468"/>
</dbReference>
<keyword evidence="4" id="KW-1185">Reference proteome</keyword>
<dbReference type="RefSeq" id="WP_104006945.1">
    <property type="nucleotide sequence ID" value="NZ_FNVD01000002.1"/>
</dbReference>
<keyword evidence="1" id="KW-0812">Transmembrane</keyword>
<dbReference type="Pfam" id="PF07331">
    <property type="entry name" value="TctB"/>
    <property type="match status" value="1"/>
</dbReference>
<dbReference type="Proteomes" id="UP000236742">
    <property type="component" value="Unassembled WGS sequence"/>
</dbReference>
<evidence type="ECO:0000313" key="4">
    <source>
        <dbReference type="Proteomes" id="UP000236742"/>
    </source>
</evidence>
<dbReference type="AlphaFoldDB" id="A0A1H5TJD9"/>